<gene>
    <name evidence="1" type="ORF">C8035_v007825</name>
</gene>
<name>A0A4R8QM93_9PEZI</name>
<reference evidence="1 2" key="1">
    <citation type="submission" date="2018-11" db="EMBL/GenBank/DDBJ databases">
        <title>Genome sequence and assembly of Colletotrichum spinosum.</title>
        <authorList>
            <person name="Gan P."/>
            <person name="Shirasu K."/>
        </authorList>
    </citation>
    <scope>NUCLEOTIDE SEQUENCE [LARGE SCALE GENOMIC DNA]</scope>
    <source>
        <strain evidence="1 2">CBS 515.97</strain>
    </source>
</reference>
<dbReference type="EMBL" id="QAPG01000023">
    <property type="protein sequence ID" value="TDZ37514.1"/>
    <property type="molecule type" value="Genomic_DNA"/>
</dbReference>
<proteinExistence type="predicted"/>
<protein>
    <submittedName>
        <fullName evidence="1">Uncharacterized protein</fullName>
    </submittedName>
</protein>
<evidence type="ECO:0000313" key="1">
    <source>
        <dbReference type="EMBL" id="TDZ37514.1"/>
    </source>
</evidence>
<comment type="caution">
    <text evidence="1">The sequence shown here is derived from an EMBL/GenBank/DDBJ whole genome shotgun (WGS) entry which is preliminary data.</text>
</comment>
<accession>A0A4R8QM93</accession>
<organism evidence="1 2">
    <name type="scientific">Colletotrichum spinosum</name>
    <dbReference type="NCBI Taxonomy" id="1347390"/>
    <lineage>
        <taxon>Eukaryota</taxon>
        <taxon>Fungi</taxon>
        <taxon>Dikarya</taxon>
        <taxon>Ascomycota</taxon>
        <taxon>Pezizomycotina</taxon>
        <taxon>Sordariomycetes</taxon>
        <taxon>Hypocreomycetidae</taxon>
        <taxon>Glomerellales</taxon>
        <taxon>Glomerellaceae</taxon>
        <taxon>Colletotrichum</taxon>
        <taxon>Colletotrichum orbiculare species complex</taxon>
    </lineage>
</organism>
<keyword evidence="2" id="KW-1185">Reference proteome</keyword>
<sequence length="122" mass="13460">MSTPFDDHQYLRNAIQALLDFVCCASPSASNEDELLDELRLLLQRIDYETAYLHSFPDWDARDRAGVLRGQAERPTDALATDALATDALATDALATTTFAPAHYHRLDGPRETAATNPEVPT</sequence>
<dbReference type="AlphaFoldDB" id="A0A4R8QM93"/>
<evidence type="ECO:0000313" key="2">
    <source>
        <dbReference type="Proteomes" id="UP000295083"/>
    </source>
</evidence>
<dbReference type="Proteomes" id="UP000295083">
    <property type="component" value="Unassembled WGS sequence"/>
</dbReference>